<dbReference type="Proteomes" id="UP001649381">
    <property type="component" value="Unassembled WGS sequence"/>
</dbReference>
<dbReference type="SUPFAM" id="SSF56024">
    <property type="entry name" value="Phospholipase D/nuclease"/>
    <property type="match status" value="1"/>
</dbReference>
<reference evidence="2 3" key="1">
    <citation type="submission" date="2022-01" db="EMBL/GenBank/DDBJ databases">
        <title>Alkalihalobacillus sp. EGI L200015, a novel bacterium isolated from a salt lake sediment.</title>
        <authorList>
            <person name="Gao L."/>
            <person name="Fang B.-Z."/>
            <person name="Li W.-J."/>
        </authorList>
    </citation>
    <scope>NUCLEOTIDE SEQUENCE [LARGE SCALE GENOMIC DNA]</scope>
    <source>
        <strain evidence="2 3">KCTC 12718</strain>
    </source>
</reference>
<comment type="caution">
    <text evidence="2">The sequence shown here is derived from an EMBL/GenBank/DDBJ whole genome shotgun (WGS) entry which is preliminary data.</text>
</comment>
<proteinExistence type="predicted"/>
<gene>
    <name evidence="2" type="ORF">L2716_15755</name>
</gene>
<accession>A0ABS9H5S2</accession>
<sequence length="114" mass="13386">MLDAIQEAKIRGVEGQIITSTYLNFTDPKALTKLREFENVDLRVFVTDRHVGFHTKAYIFEYKDYYKVMIGSSNITQSALKSNVEWNVEIISKQDELFMRQVITEFKHYGQEVQ</sequence>
<organism evidence="2 3">
    <name type="scientific">Pseudalkalibacillus berkeleyi</name>
    <dbReference type="NCBI Taxonomy" id="1069813"/>
    <lineage>
        <taxon>Bacteria</taxon>
        <taxon>Bacillati</taxon>
        <taxon>Bacillota</taxon>
        <taxon>Bacilli</taxon>
        <taxon>Bacillales</taxon>
        <taxon>Fictibacillaceae</taxon>
        <taxon>Pseudalkalibacillus</taxon>
    </lineage>
</organism>
<dbReference type="Gene3D" id="3.30.870.10">
    <property type="entry name" value="Endonuclease Chain A"/>
    <property type="match status" value="1"/>
</dbReference>
<keyword evidence="3" id="KW-1185">Reference proteome</keyword>
<dbReference type="InterPro" id="IPR025202">
    <property type="entry name" value="PLD-like_dom"/>
</dbReference>
<evidence type="ECO:0000313" key="2">
    <source>
        <dbReference type="EMBL" id="MCF6139192.1"/>
    </source>
</evidence>
<dbReference type="EMBL" id="JAKIJS010000002">
    <property type="protein sequence ID" value="MCF6139192.1"/>
    <property type="molecule type" value="Genomic_DNA"/>
</dbReference>
<evidence type="ECO:0000313" key="3">
    <source>
        <dbReference type="Proteomes" id="UP001649381"/>
    </source>
</evidence>
<name>A0ABS9H5S2_9BACL</name>
<protein>
    <submittedName>
        <fullName evidence="2">Phospholipase D-like domain-containing protein</fullName>
    </submittedName>
</protein>
<dbReference type="Pfam" id="PF13091">
    <property type="entry name" value="PLDc_2"/>
    <property type="match status" value="1"/>
</dbReference>
<dbReference type="RefSeq" id="WP_236337962.1">
    <property type="nucleotide sequence ID" value="NZ_JAKIJS010000002.1"/>
</dbReference>
<evidence type="ECO:0000259" key="1">
    <source>
        <dbReference type="Pfam" id="PF13091"/>
    </source>
</evidence>
<feature type="domain" description="Phospholipase D-like" evidence="1">
    <location>
        <begin position="1"/>
        <end position="108"/>
    </location>
</feature>